<accession>A0A6J5LGS3</accession>
<dbReference type="EMBL" id="LR796277">
    <property type="protein sequence ID" value="CAB4133878.1"/>
    <property type="molecule type" value="Genomic_DNA"/>
</dbReference>
<organism evidence="1">
    <name type="scientific">uncultured Caudovirales phage</name>
    <dbReference type="NCBI Taxonomy" id="2100421"/>
    <lineage>
        <taxon>Viruses</taxon>
        <taxon>Duplodnaviria</taxon>
        <taxon>Heunggongvirae</taxon>
        <taxon>Uroviricota</taxon>
        <taxon>Caudoviricetes</taxon>
        <taxon>Peduoviridae</taxon>
        <taxon>Maltschvirus</taxon>
        <taxon>Maltschvirus maltsch</taxon>
    </lineage>
</organism>
<reference evidence="1" key="1">
    <citation type="submission" date="2020-04" db="EMBL/GenBank/DDBJ databases">
        <authorList>
            <person name="Chiriac C."/>
            <person name="Salcher M."/>
            <person name="Ghai R."/>
            <person name="Kavagutti S V."/>
        </authorList>
    </citation>
    <scope>NUCLEOTIDE SEQUENCE</scope>
</reference>
<name>A0A6J5LGS3_9CAUD</name>
<sequence>MKYIFTEEKNLLAEMRSGKHTKDKEQEPKVMKKLFLAILFVSLLSYANLTYGDVIVECPYCNGCVIIDAPIAREVKGAGCYCDACGRFYSHGDKCPGCGHPRKKLKWDESDGW</sequence>
<evidence type="ECO:0000313" key="1">
    <source>
        <dbReference type="EMBL" id="CAB4133878.1"/>
    </source>
</evidence>
<gene>
    <name evidence="1" type="ORF">UFOVP264_51</name>
</gene>
<protein>
    <submittedName>
        <fullName evidence="1">Uncharacterized protein</fullName>
    </submittedName>
</protein>
<proteinExistence type="predicted"/>